<dbReference type="NCBIfam" id="NF009150">
    <property type="entry name" value="PRK12497.1-3"/>
    <property type="match status" value="1"/>
</dbReference>
<dbReference type="EMBL" id="CP029187">
    <property type="protein sequence ID" value="AWI25212.1"/>
    <property type="molecule type" value="Genomic_DNA"/>
</dbReference>
<dbReference type="RefSeq" id="WP_108903006.1">
    <property type="nucleotide sequence ID" value="NZ_CP029187.1"/>
</dbReference>
<dbReference type="OrthoDB" id="9802516at2"/>
<dbReference type="InterPro" id="IPR003509">
    <property type="entry name" value="UPF0102_YraN-like"/>
</dbReference>
<evidence type="ECO:0000313" key="4">
    <source>
        <dbReference type="Proteomes" id="UP000244937"/>
    </source>
</evidence>
<dbReference type="Pfam" id="PF02021">
    <property type="entry name" value="UPF0102"/>
    <property type="match status" value="1"/>
</dbReference>
<dbReference type="KEGG" id="fpal:HYN49_04500"/>
<dbReference type="GO" id="GO:0003676">
    <property type="term" value="F:nucleic acid binding"/>
    <property type="evidence" value="ECO:0007669"/>
    <property type="project" value="InterPro"/>
</dbReference>
<dbReference type="PANTHER" id="PTHR34039">
    <property type="entry name" value="UPF0102 PROTEIN YRAN"/>
    <property type="match status" value="1"/>
</dbReference>
<dbReference type="PANTHER" id="PTHR34039:SF1">
    <property type="entry name" value="UPF0102 PROTEIN YRAN"/>
    <property type="match status" value="1"/>
</dbReference>
<evidence type="ECO:0000256" key="2">
    <source>
        <dbReference type="HAMAP-Rule" id="MF_00048"/>
    </source>
</evidence>
<dbReference type="HAMAP" id="MF_00048">
    <property type="entry name" value="UPF0102"/>
    <property type="match status" value="1"/>
</dbReference>
<keyword evidence="4" id="KW-1185">Reference proteome</keyword>
<dbReference type="InterPro" id="IPR011335">
    <property type="entry name" value="Restrct_endonuc-II-like"/>
</dbReference>
<dbReference type="SUPFAM" id="SSF52980">
    <property type="entry name" value="Restriction endonuclease-like"/>
    <property type="match status" value="1"/>
</dbReference>
<organism evidence="3 4">
    <name type="scientific">Flavobacterium pallidum</name>
    <dbReference type="NCBI Taxonomy" id="2172098"/>
    <lineage>
        <taxon>Bacteria</taxon>
        <taxon>Pseudomonadati</taxon>
        <taxon>Bacteroidota</taxon>
        <taxon>Flavobacteriia</taxon>
        <taxon>Flavobacteriales</taxon>
        <taxon>Flavobacteriaceae</taxon>
        <taxon>Flavobacterium</taxon>
    </lineage>
</organism>
<accession>A0A2S1SFT7</accession>
<protein>
    <recommendedName>
        <fullName evidence="2">UPF0102 protein HYN49_04500</fullName>
    </recommendedName>
</protein>
<dbReference type="Proteomes" id="UP000244937">
    <property type="component" value="Chromosome"/>
</dbReference>
<comment type="similarity">
    <text evidence="1 2">Belongs to the UPF0102 family.</text>
</comment>
<sequence>MASHNELGKLGEELAVAFLQKAGYGILETNWEFQKAEIDIIARKENILAIVEVKTRSSVDFGLPQEFVKPKKIKLLVKAVNQYVEDNDLDMQVRFDIIAIHATNNQFIIEHLEDAFYHF</sequence>
<dbReference type="InterPro" id="IPR011856">
    <property type="entry name" value="tRNA_endonuc-like_dom_sf"/>
</dbReference>
<evidence type="ECO:0000256" key="1">
    <source>
        <dbReference type="ARBA" id="ARBA00006738"/>
    </source>
</evidence>
<gene>
    <name evidence="3" type="ORF">HYN49_04500</name>
</gene>
<dbReference type="AlphaFoldDB" id="A0A2S1SFT7"/>
<reference evidence="3 4" key="1">
    <citation type="submission" date="2018-05" db="EMBL/GenBank/DDBJ databases">
        <title>Genome sequencing of Flavobacterium sp. HYN0049.</title>
        <authorList>
            <person name="Yi H."/>
            <person name="Baek C."/>
        </authorList>
    </citation>
    <scope>NUCLEOTIDE SEQUENCE [LARGE SCALE GENOMIC DNA]</scope>
    <source>
        <strain evidence="3 4">HYN0049</strain>
    </source>
</reference>
<name>A0A2S1SFT7_9FLAO</name>
<dbReference type="CDD" id="cd20736">
    <property type="entry name" value="PoNe_Nuclease"/>
    <property type="match status" value="1"/>
</dbReference>
<proteinExistence type="inferred from homology"/>
<dbReference type="Gene3D" id="3.40.1350.10">
    <property type="match status" value="1"/>
</dbReference>
<evidence type="ECO:0000313" key="3">
    <source>
        <dbReference type="EMBL" id="AWI25212.1"/>
    </source>
</evidence>